<feature type="domain" description="Restriction endonuclease type IV Mrr" evidence="1">
    <location>
        <begin position="82"/>
        <end position="139"/>
    </location>
</feature>
<dbReference type="EMBL" id="LT841358">
    <property type="protein sequence ID" value="SMH71179.1"/>
    <property type="molecule type" value="Genomic_DNA"/>
</dbReference>
<dbReference type="RefSeq" id="WP_157927196.1">
    <property type="nucleotide sequence ID" value="NZ_LT841358.1"/>
</dbReference>
<evidence type="ECO:0000313" key="3">
    <source>
        <dbReference type="Proteomes" id="UP000230607"/>
    </source>
</evidence>
<dbReference type="InterPro" id="IPR011335">
    <property type="entry name" value="Restrct_endonuc-II-like"/>
</dbReference>
<dbReference type="SUPFAM" id="SSF52980">
    <property type="entry name" value="Restriction endonuclease-like"/>
    <property type="match status" value="1"/>
</dbReference>
<protein>
    <recommendedName>
        <fullName evidence="1">Restriction endonuclease type IV Mrr domain-containing protein</fullName>
    </recommendedName>
</protein>
<dbReference type="Proteomes" id="UP000230607">
    <property type="component" value="Chromosome 1"/>
</dbReference>
<accession>A0A2H1FET4</accession>
<organism evidence="2 3">
    <name type="scientific">Candidatus Nitrosotalea okcheonensis</name>
    <dbReference type="NCBI Taxonomy" id="1903276"/>
    <lineage>
        <taxon>Archaea</taxon>
        <taxon>Nitrososphaerota</taxon>
        <taxon>Nitrososphaeria</taxon>
        <taxon>Nitrosotaleales</taxon>
        <taxon>Nitrosotaleaceae</taxon>
        <taxon>Nitrosotalea</taxon>
    </lineage>
</organism>
<dbReference type="OrthoDB" id="31536at2157"/>
<evidence type="ECO:0000259" key="1">
    <source>
        <dbReference type="Pfam" id="PF04471"/>
    </source>
</evidence>
<sequence>MLNLVTLVKAIPGIIPGGLSVKDFSMATQTGEDLAKEMLDNLMQNGIGRFEDGQIQFEDSDKLKTGVIAISMGAPIDEISRMLEWQDFESLAAEVLEKRDFDTTKNVIMKNPRIQIDVVGIKSEVAILIDCKHWNNMTQSALSEAVKKQIIRTKQFILKHKLRGAIPAIVTLYQHSVQFIDKVPIIPIHQLDSFCDEFYGNLEAMQD</sequence>
<dbReference type="AlphaFoldDB" id="A0A2H1FET4"/>
<proteinExistence type="predicted"/>
<evidence type="ECO:0000313" key="2">
    <source>
        <dbReference type="EMBL" id="SMH71179.1"/>
    </source>
</evidence>
<dbReference type="GO" id="GO:0004519">
    <property type="term" value="F:endonuclease activity"/>
    <property type="evidence" value="ECO:0007669"/>
    <property type="project" value="InterPro"/>
</dbReference>
<keyword evidence="3" id="KW-1185">Reference proteome</keyword>
<dbReference type="GO" id="GO:0009307">
    <property type="term" value="P:DNA restriction-modification system"/>
    <property type="evidence" value="ECO:0007669"/>
    <property type="project" value="InterPro"/>
</dbReference>
<gene>
    <name evidence="2" type="ORF">NCS_10986</name>
</gene>
<dbReference type="Pfam" id="PF04471">
    <property type="entry name" value="Mrr_cat"/>
    <property type="match status" value="1"/>
</dbReference>
<reference evidence="3" key="1">
    <citation type="submission" date="2017-03" db="EMBL/GenBank/DDBJ databases">
        <authorList>
            <person name="Herbold C."/>
        </authorList>
    </citation>
    <scope>NUCLEOTIDE SEQUENCE [LARGE SCALE GENOMIC DNA]</scope>
</reference>
<name>A0A2H1FET4_9ARCH</name>
<dbReference type="GO" id="GO:0003677">
    <property type="term" value="F:DNA binding"/>
    <property type="evidence" value="ECO:0007669"/>
    <property type="project" value="InterPro"/>
</dbReference>
<dbReference type="InterPro" id="IPR007560">
    <property type="entry name" value="Restrct_endonuc_IV_Mrr"/>
</dbReference>